<dbReference type="PATRIC" id="fig|1193502.14.peg.2247"/>
<proteinExistence type="predicted"/>
<feature type="transmembrane region" description="Helical" evidence="1">
    <location>
        <begin position="257"/>
        <end position="280"/>
    </location>
</feature>
<organism evidence="2 3">
    <name type="scientific">Sulfurospirillum halorespirans DSM 13726</name>
    <dbReference type="NCBI Taxonomy" id="1193502"/>
    <lineage>
        <taxon>Bacteria</taxon>
        <taxon>Pseudomonadati</taxon>
        <taxon>Campylobacterota</taxon>
        <taxon>Epsilonproteobacteria</taxon>
        <taxon>Campylobacterales</taxon>
        <taxon>Sulfurospirillaceae</taxon>
        <taxon>Sulfurospirillum</taxon>
    </lineage>
</organism>
<keyword evidence="1" id="KW-0472">Membrane</keyword>
<dbReference type="AlphaFoldDB" id="A0A1D7TLY4"/>
<feature type="transmembrane region" description="Helical" evidence="1">
    <location>
        <begin position="214"/>
        <end position="236"/>
    </location>
</feature>
<feature type="transmembrane region" description="Helical" evidence="1">
    <location>
        <begin position="324"/>
        <end position="344"/>
    </location>
</feature>
<dbReference type="Proteomes" id="UP000094609">
    <property type="component" value="Chromosome"/>
</dbReference>
<feature type="transmembrane region" description="Helical" evidence="1">
    <location>
        <begin position="73"/>
        <end position="99"/>
    </location>
</feature>
<feature type="transmembrane region" description="Helical" evidence="1">
    <location>
        <begin position="135"/>
        <end position="155"/>
    </location>
</feature>
<name>A0A1D7TLY4_9BACT</name>
<accession>A0A1D7TLY4</accession>
<evidence type="ECO:0000256" key="1">
    <source>
        <dbReference type="SAM" id="Phobius"/>
    </source>
</evidence>
<feature type="transmembrane region" description="Helical" evidence="1">
    <location>
        <begin position="292"/>
        <end position="312"/>
    </location>
</feature>
<feature type="transmembrane region" description="Helical" evidence="1">
    <location>
        <begin position="185"/>
        <end position="208"/>
    </location>
</feature>
<keyword evidence="3" id="KW-1185">Reference proteome</keyword>
<evidence type="ECO:0000313" key="3">
    <source>
        <dbReference type="Proteomes" id="UP000094609"/>
    </source>
</evidence>
<protein>
    <submittedName>
        <fullName evidence="2">Putative lipopolysaccharide biosynthesis protein</fullName>
    </submittedName>
</protein>
<feature type="transmembrane region" description="Helical" evidence="1">
    <location>
        <begin position="350"/>
        <end position="370"/>
    </location>
</feature>
<gene>
    <name evidence="2" type="ORF">SHALO_2219</name>
</gene>
<keyword evidence="1" id="KW-1133">Transmembrane helix</keyword>
<reference evidence="3" key="1">
    <citation type="submission" date="2016-08" db="EMBL/GenBank/DDBJ databases">
        <title>Complete genome sequence of the organohalide-respiring Epsilonproteobacterium Sulfurospirillum halorespirans.</title>
        <authorList>
            <person name="Goris T."/>
            <person name="Zimmermann J."/>
            <person name="Schenz B."/>
            <person name="Lemos M."/>
            <person name="Hackermueller J."/>
            <person name="Diekert G."/>
        </authorList>
    </citation>
    <scope>NUCLEOTIDE SEQUENCE [LARGE SCALE GENOMIC DNA]</scope>
    <source>
        <strain>DSM 13726</strain>
        <strain evidence="3">PCE-M2</strain>
    </source>
</reference>
<dbReference type="STRING" id="1193502.SHALO_2219"/>
<keyword evidence="1" id="KW-0812">Transmembrane</keyword>
<feature type="transmembrane region" description="Helical" evidence="1">
    <location>
        <begin position="49"/>
        <end position="67"/>
    </location>
</feature>
<evidence type="ECO:0000313" key="2">
    <source>
        <dbReference type="EMBL" id="AOO65980.1"/>
    </source>
</evidence>
<dbReference type="EMBL" id="CP017111">
    <property type="protein sequence ID" value="AOO65980.1"/>
    <property type="molecule type" value="Genomic_DNA"/>
</dbReference>
<dbReference type="KEGG" id="shal:SHALO_2219"/>
<feature type="transmembrane region" description="Helical" evidence="1">
    <location>
        <begin position="111"/>
        <end position="129"/>
    </location>
</feature>
<sequence length="378" mass="43019">MGFSTILLQFSAHEFAHLRFESDKTLAGSQQNLERLATLLRFAMKWSSGMGILAFPIILAVGFVVLNKKQTDVIWIIPWIIYGIASIVAFINSMLLSFIEGCNSVGEVQKIRFYISFVTVVLTGILLMLDTELYALAISLFIGALSGTIIIFYRYKHMFKQFFILGGEIEHTWEKDTLPLIGRYAVSWISGYFIFSIFTPIAFHYYGIVEAGQIGFSIAICTAIFGIANIWMTIIIPKINIYVARKDYETLNTIFKTHLVLAVFTYLLGASALFIIVIFFRDTLPFSDRLVSPFSLAILVLSWLLQIIINGYAVYMRAHKEEPLMIPSFVSGVYITIATLFIAKYLPFEYFFLGFLSSYLWGMPWVIAIFKRYKKGSL</sequence>